<reference evidence="1" key="1">
    <citation type="submission" date="2019-12" db="EMBL/GenBank/DDBJ databases">
        <title>An insight into the sialome of adult female Ixodes ricinus ticks feeding for 6 days.</title>
        <authorList>
            <person name="Perner J."/>
            <person name="Ribeiro J.M.C."/>
        </authorList>
    </citation>
    <scope>NUCLEOTIDE SEQUENCE</scope>
    <source>
        <strain evidence="1">Semi-engorged</strain>
        <tissue evidence="1">Salivary glands</tissue>
    </source>
</reference>
<sequence>MQGFESVSNIYKQKKKKKGALREFAHTAPPNKVCLPPSETFCDTTHSSCRKRCERNGRLVKLLGNSAMCCRCYCSARSGSAKIVATLHRALRSQILFWSPPF</sequence>
<dbReference type="EMBL" id="GIFC01006438">
    <property type="protein sequence ID" value="MXU88521.1"/>
    <property type="molecule type" value="Transcribed_RNA"/>
</dbReference>
<dbReference type="AlphaFoldDB" id="A0A6B0UCP6"/>
<name>A0A6B0UCP6_IXORI</name>
<proteinExistence type="predicted"/>
<accession>A0A6B0UCP6</accession>
<protein>
    <submittedName>
        <fullName evidence="1">Uncharacterized protein</fullName>
    </submittedName>
</protein>
<evidence type="ECO:0000313" key="1">
    <source>
        <dbReference type="EMBL" id="MXU88521.1"/>
    </source>
</evidence>
<organism evidence="1">
    <name type="scientific">Ixodes ricinus</name>
    <name type="common">Common tick</name>
    <name type="synonym">Acarus ricinus</name>
    <dbReference type="NCBI Taxonomy" id="34613"/>
    <lineage>
        <taxon>Eukaryota</taxon>
        <taxon>Metazoa</taxon>
        <taxon>Ecdysozoa</taxon>
        <taxon>Arthropoda</taxon>
        <taxon>Chelicerata</taxon>
        <taxon>Arachnida</taxon>
        <taxon>Acari</taxon>
        <taxon>Parasitiformes</taxon>
        <taxon>Ixodida</taxon>
        <taxon>Ixodoidea</taxon>
        <taxon>Ixodidae</taxon>
        <taxon>Ixodinae</taxon>
        <taxon>Ixodes</taxon>
    </lineage>
</organism>